<comment type="caution">
    <text evidence="1">The sequence shown here is derived from an EMBL/GenBank/DDBJ whole genome shotgun (WGS) entry which is preliminary data.</text>
</comment>
<name>A0ABV5WZJ0_9MICO</name>
<evidence type="ECO:0000313" key="1">
    <source>
        <dbReference type="EMBL" id="MFB9775605.1"/>
    </source>
</evidence>
<dbReference type="RefSeq" id="WP_376838876.1">
    <property type="nucleotide sequence ID" value="NZ_JBHMAU010000032.1"/>
</dbReference>
<proteinExistence type="predicted"/>
<gene>
    <name evidence="1" type="ORF">ACFFN1_04145</name>
</gene>
<organism evidence="1 2">
    <name type="scientific">Brevibacterium otitidis</name>
    <dbReference type="NCBI Taxonomy" id="53364"/>
    <lineage>
        <taxon>Bacteria</taxon>
        <taxon>Bacillati</taxon>
        <taxon>Actinomycetota</taxon>
        <taxon>Actinomycetes</taxon>
        <taxon>Micrococcales</taxon>
        <taxon>Brevibacteriaceae</taxon>
        <taxon>Brevibacterium</taxon>
    </lineage>
</organism>
<dbReference type="Proteomes" id="UP001589707">
    <property type="component" value="Unassembled WGS sequence"/>
</dbReference>
<keyword evidence="2" id="KW-1185">Reference proteome</keyword>
<accession>A0ABV5WZJ0</accession>
<sequence>MVNGDPVGFTRDDIYVHLRNNGVWEEHISSFNPTRQRGGHLFSHAGDYRKAAQSGVRMRPKTLFPEGYDAKQFSEHVRKTLGDPTMIEPGRYRGTYQMRREFDGMTIVVQIAPTGKKDRTRKPFKVTSAYPVAGDGWRVNRDGSLRRLPETVERRSRKAVELKHADD</sequence>
<dbReference type="EMBL" id="JBHMAU010000032">
    <property type="protein sequence ID" value="MFB9775605.1"/>
    <property type="molecule type" value="Genomic_DNA"/>
</dbReference>
<evidence type="ECO:0000313" key="2">
    <source>
        <dbReference type="Proteomes" id="UP001589707"/>
    </source>
</evidence>
<protein>
    <recommendedName>
        <fullName evidence="3">EndoU nuclease</fullName>
    </recommendedName>
</protein>
<evidence type="ECO:0008006" key="3">
    <source>
        <dbReference type="Google" id="ProtNLM"/>
    </source>
</evidence>
<reference evidence="1 2" key="1">
    <citation type="submission" date="2024-09" db="EMBL/GenBank/DDBJ databases">
        <authorList>
            <person name="Sun Q."/>
            <person name="Mori K."/>
        </authorList>
    </citation>
    <scope>NUCLEOTIDE SEQUENCE [LARGE SCALE GENOMIC DNA]</scope>
    <source>
        <strain evidence="1 2">JCM 11683</strain>
    </source>
</reference>